<dbReference type="EMBL" id="BDSA01000005">
    <property type="protein sequence ID" value="GBE62552.1"/>
    <property type="molecule type" value="Genomic_DNA"/>
</dbReference>
<evidence type="ECO:0000256" key="2">
    <source>
        <dbReference type="ARBA" id="ARBA00013164"/>
    </source>
</evidence>
<dbReference type="AlphaFoldDB" id="A0A2H6KHT2"/>
<dbReference type="EC" id="6.1.1.4" evidence="2"/>
<dbReference type="InterPro" id="IPR013155">
    <property type="entry name" value="M/V/L/I-tRNA-synth_anticd-bd"/>
</dbReference>
<evidence type="ECO:0000256" key="1">
    <source>
        <dbReference type="ARBA" id="ARBA00005594"/>
    </source>
</evidence>
<evidence type="ECO:0000313" key="14">
    <source>
        <dbReference type="Proteomes" id="UP000236319"/>
    </source>
</evidence>
<feature type="domain" description="Aminoacyl-tRNA synthetase class Ia" evidence="11">
    <location>
        <begin position="617"/>
        <end position="657"/>
    </location>
</feature>
<evidence type="ECO:0000256" key="9">
    <source>
        <dbReference type="ARBA" id="ARBA00047469"/>
    </source>
</evidence>
<evidence type="ECO:0000259" key="12">
    <source>
        <dbReference type="Pfam" id="PF08264"/>
    </source>
</evidence>
<gene>
    <name evidence="13" type="ORF">BOVATA_040450</name>
</gene>
<reference evidence="13 14" key="1">
    <citation type="journal article" date="2017" name="BMC Genomics">
        <title>Whole-genome assembly of Babesia ovata and comparative genomics between closely related pathogens.</title>
        <authorList>
            <person name="Yamagishi J."/>
            <person name="Asada M."/>
            <person name="Hakimi H."/>
            <person name="Tanaka T.Q."/>
            <person name="Sugimoto C."/>
            <person name="Kawazu S."/>
        </authorList>
    </citation>
    <scope>NUCLEOTIDE SEQUENCE [LARGE SCALE GENOMIC DNA]</scope>
    <source>
        <strain evidence="13 14">Miyake</strain>
    </source>
</reference>
<dbReference type="PRINTS" id="PR00985">
    <property type="entry name" value="TRNASYNTHLEU"/>
</dbReference>
<dbReference type="InterPro" id="IPR002300">
    <property type="entry name" value="aa-tRNA-synth_Ia"/>
</dbReference>
<dbReference type="GO" id="GO:0004823">
    <property type="term" value="F:leucine-tRNA ligase activity"/>
    <property type="evidence" value="ECO:0007669"/>
    <property type="project" value="UniProtKB-EC"/>
</dbReference>
<dbReference type="SUPFAM" id="SSF52374">
    <property type="entry name" value="Nucleotidylyl transferase"/>
    <property type="match status" value="1"/>
</dbReference>
<dbReference type="GO" id="GO:0006429">
    <property type="term" value="P:leucyl-tRNA aminoacylation"/>
    <property type="evidence" value="ECO:0007669"/>
    <property type="project" value="InterPro"/>
</dbReference>
<feature type="domain" description="Methionyl/Valyl/Leucyl/Isoleucyl-tRNA synthetase anticodon-binding" evidence="12">
    <location>
        <begin position="690"/>
        <end position="776"/>
    </location>
</feature>
<protein>
    <recommendedName>
        <fullName evidence="2">leucine--tRNA ligase</fullName>
        <ecNumber evidence="2">6.1.1.4</ecNumber>
    </recommendedName>
    <alternativeName>
        <fullName evidence="8">Leucyl-tRNA synthetase</fullName>
    </alternativeName>
</protein>
<name>A0A2H6KHT2_9APIC</name>
<organism evidence="13 14">
    <name type="scientific">Babesia ovata</name>
    <dbReference type="NCBI Taxonomy" id="189622"/>
    <lineage>
        <taxon>Eukaryota</taxon>
        <taxon>Sar</taxon>
        <taxon>Alveolata</taxon>
        <taxon>Apicomplexa</taxon>
        <taxon>Aconoidasida</taxon>
        <taxon>Piroplasmida</taxon>
        <taxon>Babesiidae</taxon>
        <taxon>Babesia</taxon>
    </lineage>
</organism>
<dbReference type="Gene3D" id="1.10.730.10">
    <property type="entry name" value="Isoleucyl-tRNA Synthetase, Domain 1"/>
    <property type="match status" value="1"/>
</dbReference>
<keyword evidence="7 10" id="KW-0030">Aminoacyl-tRNA synthetase</keyword>
<evidence type="ECO:0000256" key="10">
    <source>
        <dbReference type="RuleBase" id="RU363035"/>
    </source>
</evidence>
<keyword evidence="3 10" id="KW-0436">Ligase</keyword>
<dbReference type="InterPro" id="IPR009080">
    <property type="entry name" value="tRNAsynth_Ia_anticodon-bd"/>
</dbReference>
<dbReference type="Proteomes" id="UP000236319">
    <property type="component" value="Unassembled WGS sequence"/>
</dbReference>
<comment type="catalytic activity">
    <reaction evidence="9">
        <text>tRNA(Leu) + L-leucine + ATP = L-leucyl-tRNA(Leu) + AMP + diphosphate</text>
        <dbReference type="Rhea" id="RHEA:11688"/>
        <dbReference type="Rhea" id="RHEA-COMP:9613"/>
        <dbReference type="Rhea" id="RHEA-COMP:9622"/>
        <dbReference type="ChEBI" id="CHEBI:30616"/>
        <dbReference type="ChEBI" id="CHEBI:33019"/>
        <dbReference type="ChEBI" id="CHEBI:57427"/>
        <dbReference type="ChEBI" id="CHEBI:78442"/>
        <dbReference type="ChEBI" id="CHEBI:78494"/>
        <dbReference type="ChEBI" id="CHEBI:456215"/>
        <dbReference type="EC" id="6.1.1.4"/>
    </reaction>
</comment>
<keyword evidence="14" id="KW-1185">Reference proteome</keyword>
<dbReference type="PROSITE" id="PS00178">
    <property type="entry name" value="AA_TRNA_LIGASE_I"/>
    <property type="match status" value="1"/>
</dbReference>
<evidence type="ECO:0000256" key="3">
    <source>
        <dbReference type="ARBA" id="ARBA00022598"/>
    </source>
</evidence>
<dbReference type="FunFam" id="1.10.730.10:FF:000002">
    <property type="entry name" value="Leucine--tRNA ligase"/>
    <property type="match status" value="1"/>
</dbReference>
<dbReference type="GO" id="GO:0005524">
    <property type="term" value="F:ATP binding"/>
    <property type="evidence" value="ECO:0007669"/>
    <property type="project" value="UniProtKB-KW"/>
</dbReference>
<dbReference type="GO" id="GO:0005829">
    <property type="term" value="C:cytosol"/>
    <property type="evidence" value="ECO:0007669"/>
    <property type="project" value="TreeGrafter"/>
</dbReference>
<dbReference type="RefSeq" id="XP_028868795.1">
    <property type="nucleotide sequence ID" value="XM_029012962.1"/>
</dbReference>
<keyword evidence="5 10" id="KW-0067">ATP-binding</keyword>
<accession>A0A2H6KHT2</accession>
<dbReference type="InterPro" id="IPR014729">
    <property type="entry name" value="Rossmann-like_a/b/a_fold"/>
</dbReference>
<comment type="caution">
    <text evidence="13">The sequence shown here is derived from an EMBL/GenBank/DDBJ whole genome shotgun (WGS) entry which is preliminary data.</text>
</comment>
<evidence type="ECO:0000256" key="4">
    <source>
        <dbReference type="ARBA" id="ARBA00022741"/>
    </source>
</evidence>
<sequence>MLSRKTTMPLIDAAVARNSFNSCAAGNFVTNPEDPRKNASCDISALAVKRRPRKRDDAVLPSISSNWRQNGNVTGRKTMCLRRKNRKAVEGRGRDYGDVERKPKFYGLCMIPYPSGEGLHVGHLLGYTILDVISRYKRMRGYRVLCPIGWDSFGLPAERHAEIVKRDVREVTEANIQTFKRQIKRMGFAYDWSRELRTSEPSYYKWTQWMFLQFYKRGIAYRSTQTVNWCPELNTVLANEEVKNGLSARGGFPVYRKQAPQWLLGITKYAKRLVEGLDSLEWPQSIVAAQKKWIGLEHGYKIKFEVNDTSPSVKALFGFETYLNRLKYIERVELTTDMANLFDFVHPSATEHVKQLVDSAARMSNIARNENKRVVETGIEVRNPITGRPIKVYVTNAPLLFTQPINCRIVAKNVDAVADESPSVGNTDKCVNDIFHTTIDGTYPDSAYIEPFVNLKLKDWIFSRQRHWGEPIPLERRGGEYVPVNENELPLESGTQHEETMPQWAGTSWHYLRFCDPANFKQPYGEAAASYWMPVDLYVGGVEHAVSHLLYARFWNKVLFDMGVSPVEEPFKKILLHGIVRNALFTVDGRPVDEEEVIKHKGGYVLKGDHNTKVDVKLEKMSKSRGNAVSPDPIIDKYGADALRLHLLFLGPVAKDRVWSEKGLIGVSKLLDRIYNFFTNVNITEDKHDINGSLKQLVEKITSDIENYHFNVAVSDFFKFVPEMPKLARRGELGRNVANIYLKLLAPFAPHAAEELWHLVNTNAAGSIAHTSWPTPSNMNMP</sequence>
<proteinExistence type="inferred from homology"/>
<evidence type="ECO:0000256" key="7">
    <source>
        <dbReference type="ARBA" id="ARBA00023146"/>
    </source>
</evidence>
<evidence type="ECO:0000256" key="5">
    <source>
        <dbReference type="ARBA" id="ARBA00022840"/>
    </source>
</evidence>
<evidence type="ECO:0000259" key="11">
    <source>
        <dbReference type="Pfam" id="PF00133"/>
    </source>
</evidence>
<dbReference type="Pfam" id="PF00133">
    <property type="entry name" value="tRNA-synt_1"/>
    <property type="match status" value="2"/>
</dbReference>
<dbReference type="SUPFAM" id="SSF47323">
    <property type="entry name" value="Anticodon-binding domain of a subclass of class I aminoacyl-tRNA synthetases"/>
    <property type="match status" value="1"/>
</dbReference>
<dbReference type="CDD" id="cd00812">
    <property type="entry name" value="LeuRS_core"/>
    <property type="match status" value="1"/>
</dbReference>
<comment type="similarity">
    <text evidence="1 10">Belongs to the class-I aminoacyl-tRNA synthetase family.</text>
</comment>
<evidence type="ECO:0000256" key="8">
    <source>
        <dbReference type="ARBA" id="ARBA00030520"/>
    </source>
</evidence>
<keyword evidence="6 10" id="KW-0648">Protein biosynthesis</keyword>
<dbReference type="InterPro" id="IPR001412">
    <property type="entry name" value="aa-tRNA-synth_I_CS"/>
</dbReference>
<dbReference type="PANTHER" id="PTHR43740:SF2">
    <property type="entry name" value="LEUCINE--TRNA LIGASE, MITOCHONDRIAL"/>
    <property type="match status" value="1"/>
</dbReference>
<dbReference type="OrthoDB" id="15954at2759"/>
<keyword evidence="4 10" id="KW-0547">Nucleotide-binding</keyword>
<dbReference type="InterPro" id="IPR002302">
    <property type="entry name" value="Leu-tRNA-ligase"/>
</dbReference>
<dbReference type="Gene3D" id="3.40.50.620">
    <property type="entry name" value="HUPs"/>
    <property type="match status" value="3"/>
</dbReference>
<dbReference type="PANTHER" id="PTHR43740">
    <property type="entry name" value="LEUCYL-TRNA SYNTHETASE"/>
    <property type="match status" value="1"/>
</dbReference>
<evidence type="ECO:0000313" key="13">
    <source>
        <dbReference type="EMBL" id="GBE62552.1"/>
    </source>
</evidence>
<dbReference type="VEuPathDB" id="PiroplasmaDB:BOVATA_040450"/>
<dbReference type="Pfam" id="PF08264">
    <property type="entry name" value="Anticodon_1"/>
    <property type="match status" value="1"/>
</dbReference>
<dbReference type="GeneID" id="39876322"/>
<feature type="domain" description="Aminoacyl-tRNA synthetase class Ia" evidence="11">
    <location>
        <begin position="102"/>
        <end position="293"/>
    </location>
</feature>
<dbReference type="FunFam" id="3.40.50.620:FF:000060">
    <property type="entry name" value="Leucine--tRNA ligase"/>
    <property type="match status" value="1"/>
</dbReference>
<evidence type="ECO:0000256" key="6">
    <source>
        <dbReference type="ARBA" id="ARBA00022917"/>
    </source>
</evidence>